<keyword evidence="2" id="KW-0472">Membrane</keyword>
<keyword evidence="4" id="KW-1185">Reference proteome</keyword>
<accession>A0A6A8DC21</accession>
<feature type="region of interest" description="Disordered" evidence="1">
    <location>
        <begin position="26"/>
        <end position="63"/>
    </location>
</feature>
<organism evidence="3 4">
    <name type="scientific">Aquibacillus halophilus</name>
    <dbReference type="NCBI Taxonomy" id="930132"/>
    <lineage>
        <taxon>Bacteria</taxon>
        <taxon>Bacillati</taxon>
        <taxon>Bacillota</taxon>
        <taxon>Bacilli</taxon>
        <taxon>Bacillales</taxon>
        <taxon>Bacillaceae</taxon>
        <taxon>Aquibacillus</taxon>
    </lineage>
</organism>
<evidence type="ECO:0000313" key="4">
    <source>
        <dbReference type="Proteomes" id="UP000799092"/>
    </source>
</evidence>
<feature type="transmembrane region" description="Helical" evidence="2">
    <location>
        <begin position="6"/>
        <end position="22"/>
    </location>
</feature>
<dbReference type="Proteomes" id="UP000799092">
    <property type="component" value="Unassembled WGS sequence"/>
</dbReference>
<dbReference type="RefSeq" id="WP_153736714.1">
    <property type="nucleotide sequence ID" value="NZ_WJNG01000007.1"/>
</dbReference>
<dbReference type="EMBL" id="WJNG01000007">
    <property type="protein sequence ID" value="MRH43084.1"/>
    <property type="molecule type" value="Genomic_DNA"/>
</dbReference>
<evidence type="ECO:0000256" key="2">
    <source>
        <dbReference type="SAM" id="Phobius"/>
    </source>
</evidence>
<keyword evidence="2" id="KW-0812">Transmembrane</keyword>
<reference evidence="3" key="1">
    <citation type="submission" date="2019-11" db="EMBL/GenBank/DDBJ databases">
        <authorList>
            <person name="Li J."/>
        </authorList>
    </citation>
    <scope>NUCLEOTIDE SEQUENCE</scope>
    <source>
        <strain evidence="3">B6B</strain>
    </source>
</reference>
<protein>
    <submittedName>
        <fullName evidence="3">Uncharacterized protein</fullName>
    </submittedName>
</protein>
<name>A0A6A8DC21_9BACI</name>
<evidence type="ECO:0000313" key="3">
    <source>
        <dbReference type="EMBL" id="MRH43084.1"/>
    </source>
</evidence>
<evidence type="ECO:0000256" key="1">
    <source>
        <dbReference type="SAM" id="MobiDB-lite"/>
    </source>
</evidence>
<feature type="compositionally biased region" description="Basic and acidic residues" evidence="1">
    <location>
        <begin position="26"/>
        <end position="35"/>
    </location>
</feature>
<sequence>MEDLFGMLLPLILIASWILGMFKKQDDSKKPENNRNPRPTPTTTGSATTETTDFEEPVQTGTQSYYENKRAQLEKFKNDNQINASNNKSNPILQEREIHDAIKSGKMPKVYKKTTGSGKKKKISLNNHLTKRGLAESVIMAEVLGSPRSLKPYRSVMQNKRY</sequence>
<dbReference type="AlphaFoldDB" id="A0A6A8DC21"/>
<dbReference type="OrthoDB" id="2692154at2"/>
<keyword evidence="2" id="KW-1133">Transmembrane helix</keyword>
<comment type="caution">
    <text evidence="3">The sequence shown here is derived from an EMBL/GenBank/DDBJ whole genome shotgun (WGS) entry which is preliminary data.</text>
</comment>
<feature type="compositionally biased region" description="Low complexity" evidence="1">
    <location>
        <begin position="36"/>
        <end position="51"/>
    </location>
</feature>
<gene>
    <name evidence="3" type="ORF">GH741_10345</name>
</gene>
<proteinExistence type="predicted"/>